<proteinExistence type="predicted"/>
<name>A0ABT4M7V0_9NOCA</name>
<dbReference type="Proteomes" id="UP001081071">
    <property type="component" value="Unassembled WGS sequence"/>
</dbReference>
<dbReference type="Pfam" id="PF04978">
    <property type="entry name" value="MST"/>
    <property type="match status" value="1"/>
</dbReference>
<dbReference type="InterPro" id="IPR007061">
    <property type="entry name" value="MST-like"/>
</dbReference>
<keyword evidence="2" id="KW-1185">Reference proteome</keyword>
<dbReference type="Gene3D" id="1.20.120.450">
    <property type="entry name" value="dinb family like domain"/>
    <property type="match status" value="1"/>
</dbReference>
<dbReference type="SUPFAM" id="SSF109854">
    <property type="entry name" value="DinB/YfiT-like putative metalloenzymes"/>
    <property type="match status" value="1"/>
</dbReference>
<dbReference type="RefSeq" id="WP_269601654.1">
    <property type="nucleotide sequence ID" value="NZ_JAPWIJ010000001.1"/>
</dbReference>
<dbReference type="InterPro" id="IPR034660">
    <property type="entry name" value="DinB/YfiT-like"/>
</dbReference>
<comment type="caution">
    <text evidence="1">The sequence shown here is derived from an EMBL/GenBank/DDBJ whole genome shotgun (WGS) entry which is preliminary data.</text>
</comment>
<protein>
    <submittedName>
        <fullName evidence="1">DinB family protein</fullName>
    </submittedName>
</protein>
<reference evidence="1" key="1">
    <citation type="submission" date="2022-12" db="EMBL/GenBank/DDBJ databases">
        <authorList>
            <person name="Krivoruchko A.V."/>
            <person name="Elkin A."/>
        </authorList>
    </citation>
    <scope>NUCLEOTIDE SEQUENCE</scope>
    <source>
        <strain evidence="1">IEGM 1391</strain>
    </source>
</reference>
<gene>
    <name evidence="1" type="ORF">O4220_00765</name>
</gene>
<sequence>MKDDLHQYLRIARQNMVWKLDGLTEYQKRRPMTPTGTNLLGMIKHLAIVEYGYFGLTFGREFPPRFAELEASATARLNADMWATADESSESIVALYREAWTYADKTIDSHDLDTVGRVLHWPVEKQEVTLHRVLVHMCIETNRHAGHADILRELIDNSVGLRLGNENMADGDAAWWAQYRAELETVAREADPSSSGNMTD</sequence>
<organism evidence="1 2">
    <name type="scientific">Rhodococcus ruber</name>
    <dbReference type="NCBI Taxonomy" id="1830"/>
    <lineage>
        <taxon>Bacteria</taxon>
        <taxon>Bacillati</taxon>
        <taxon>Actinomycetota</taxon>
        <taxon>Actinomycetes</taxon>
        <taxon>Mycobacteriales</taxon>
        <taxon>Nocardiaceae</taxon>
        <taxon>Rhodococcus</taxon>
    </lineage>
</organism>
<evidence type="ECO:0000313" key="2">
    <source>
        <dbReference type="Proteomes" id="UP001081071"/>
    </source>
</evidence>
<accession>A0ABT4M7V0</accession>
<evidence type="ECO:0000313" key="1">
    <source>
        <dbReference type="EMBL" id="MCZ4517026.1"/>
    </source>
</evidence>
<dbReference type="EMBL" id="JAPWIJ010000001">
    <property type="protein sequence ID" value="MCZ4517026.1"/>
    <property type="molecule type" value="Genomic_DNA"/>
</dbReference>